<dbReference type="EMBL" id="BAAAEJ010000007">
    <property type="protein sequence ID" value="GAA0390928.1"/>
    <property type="molecule type" value="Genomic_DNA"/>
</dbReference>
<comment type="caution">
    <text evidence="9">The sequence shown here is derived from an EMBL/GenBank/DDBJ whole genome shotgun (WGS) entry which is preliminary data.</text>
</comment>
<keyword evidence="6" id="KW-0902">Two-component regulatory system</keyword>
<dbReference type="InterPro" id="IPR036097">
    <property type="entry name" value="HisK_dim/P_sf"/>
</dbReference>
<evidence type="ECO:0000256" key="3">
    <source>
        <dbReference type="ARBA" id="ARBA00022553"/>
    </source>
</evidence>
<dbReference type="Gene3D" id="1.10.287.130">
    <property type="match status" value="1"/>
</dbReference>
<dbReference type="InterPro" id="IPR036890">
    <property type="entry name" value="HATPase_C_sf"/>
</dbReference>
<dbReference type="InterPro" id="IPR003594">
    <property type="entry name" value="HATPase_dom"/>
</dbReference>
<evidence type="ECO:0000313" key="10">
    <source>
        <dbReference type="Proteomes" id="UP001500791"/>
    </source>
</evidence>
<dbReference type="SMART" id="SM00387">
    <property type="entry name" value="HATPase_c"/>
    <property type="match status" value="1"/>
</dbReference>
<evidence type="ECO:0000256" key="7">
    <source>
        <dbReference type="SAM" id="Phobius"/>
    </source>
</evidence>
<keyword evidence="4" id="KW-0808">Transferase</keyword>
<proteinExistence type="predicted"/>
<dbReference type="InterPro" id="IPR005467">
    <property type="entry name" value="His_kinase_dom"/>
</dbReference>
<name>A0ABN0YCZ3_9CAUL</name>
<evidence type="ECO:0000256" key="6">
    <source>
        <dbReference type="ARBA" id="ARBA00023012"/>
    </source>
</evidence>
<dbReference type="Pfam" id="PF02518">
    <property type="entry name" value="HATPase_c"/>
    <property type="match status" value="1"/>
</dbReference>
<dbReference type="EC" id="2.7.13.3" evidence="2"/>
<evidence type="ECO:0000256" key="4">
    <source>
        <dbReference type="ARBA" id="ARBA00022679"/>
    </source>
</evidence>
<dbReference type="Proteomes" id="UP001500791">
    <property type="component" value="Unassembled WGS sequence"/>
</dbReference>
<evidence type="ECO:0000256" key="1">
    <source>
        <dbReference type="ARBA" id="ARBA00000085"/>
    </source>
</evidence>
<dbReference type="InterPro" id="IPR003661">
    <property type="entry name" value="HisK_dim/P_dom"/>
</dbReference>
<organism evidence="9 10">
    <name type="scientific">Brevundimonas terrae</name>
    <dbReference type="NCBI Taxonomy" id="363631"/>
    <lineage>
        <taxon>Bacteria</taxon>
        <taxon>Pseudomonadati</taxon>
        <taxon>Pseudomonadota</taxon>
        <taxon>Alphaproteobacteria</taxon>
        <taxon>Caulobacterales</taxon>
        <taxon>Caulobacteraceae</taxon>
        <taxon>Brevundimonas</taxon>
    </lineage>
</organism>
<protein>
    <recommendedName>
        <fullName evidence="2">histidine kinase</fullName>
        <ecNumber evidence="2">2.7.13.3</ecNumber>
    </recommendedName>
</protein>
<dbReference type="SUPFAM" id="SSF55874">
    <property type="entry name" value="ATPase domain of HSP90 chaperone/DNA topoisomerase II/histidine kinase"/>
    <property type="match status" value="1"/>
</dbReference>
<dbReference type="PANTHER" id="PTHR45453:SF1">
    <property type="entry name" value="PHOSPHATE REGULON SENSOR PROTEIN PHOR"/>
    <property type="match status" value="1"/>
</dbReference>
<dbReference type="RefSeq" id="WP_167176758.1">
    <property type="nucleotide sequence ID" value="NZ_BAAAEJ010000007.1"/>
</dbReference>
<keyword evidence="9" id="KW-0547">Nucleotide-binding</keyword>
<dbReference type="PANTHER" id="PTHR45453">
    <property type="entry name" value="PHOSPHATE REGULON SENSOR PROTEIN PHOR"/>
    <property type="match status" value="1"/>
</dbReference>
<feature type="transmembrane region" description="Helical" evidence="7">
    <location>
        <begin position="42"/>
        <end position="60"/>
    </location>
</feature>
<gene>
    <name evidence="9" type="ORF">GCM10009093_16950</name>
</gene>
<dbReference type="CDD" id="cd00075">
    <property type="entry name" value="HATPase"/>
    <property type="match status" value="1"/>
</dbReference>
<keyword evidence="10" id="KW-1185">Reference proteome</keyword>
<dbReference type="InterPro" id="IPR004358">
    <property type="entry name" value="Sig_transdc_His_kin-like_C"/>
</dbReference>
<evidence type="ECO:0000256" key="5">
    <source>
        <dbReference type="ARBA" id="ARBA00022777"/>
    </source>
</evidence>
<keyword evidence="7" id="KW-1133">Transmembrane helix</keyword>
<comment type="catalytic activity">
    <reaction evidence="1">
        <text>ATP + protein L-histidine = ADP + protein N-phospho-L-histidine.</text>
        <dbReference type="EC" id="2.7.13.3"/>
    </reaction>
</comment>
<accession>A0ABN0YCZ3</accession>
<dbReference type="GO" id="GO:0005524">
    <property type="term" value="F:ATP binding"/>
    <property type="evidence" value="ECO:0007669"/>
    <property type="project" value="UniProtKB-KW"/>
</dbReference>
<feature type="transmembrane region" description="Helical" evidence="7">
    <location>
        <begin position="18"/>
        <end position="35"/>
    </location>
</feature>
<keyword evidence="3" id="KW-0597">Phosphoprotein</keyword>
<keyword evidence="7" id="KW-0812">Transmembrane</keyword>
<evidence type="ECO:0000313" key="9">
    <source>
        <dbReference type="EMBL" id="GAA0390928.1"/>
    </source>
</evidence>
<evidence type="ECO:0000256" key="2">
    <source>
        <dbReference type="ARBA" id="ARBA00012438"/>
    </source>
</evidence>
<dbReference type="PROSITE" id="PS50109">
    <property type="entry name" value="HIS_KIN"/>
    <property type="match status" value="1"/>
</dbReference>
<keyword evidence="7" id="KW-0472">Membrane</keyword>
<keyword evidence="9" id="KW-0067">ATP-binding</keyword>
<dbReference type="Pfam" id="PF00512">
    <property type="entry name" value="HisKA"/>
    <property type="match status" value="1"/>
</dbReference>
<evidence type="ECO:0000259" key="8">
    <source>
        <dbReference type="PROSITE" id="PS50109"/>
    </source>
</evidence>
<dbReference type="CDD" id="cd00082">
    <property type="entry name" value="HisKA"/>
    <property type="match status" value="1"/>
</dbReference>
<reference evidence="9 10" key="1">
    <citation type="journal article" date="2019" name="Int. J. Syst. Evol. Microbiol.">
        <title>The Global Catalogue of Microorganisms (GCM) 10K type strain sequencing project: providing services to taxonomists for standard genome sequencing and annotation.</title>
        <authorList>
            <consortium name="The Broad Institute Genomics Platform"/>
            <consortium name="The Broad Institute Genome Sequencing Center for Infectious Disease"/>
            <person name="Wu L."/>
            <person name="Ma J."/>
        </authorList>
    </citation>
    <scope>NUCLEOTIDE SEQUENCE [LARGE SCALE GENOMIC DNA]</scope>
    <source>
        <strain evidence="9 10">JCM 13476</strain>
    </source>
</reference>
<dbReference type="SUPFAM" id="SSF47384">
    <property type="entry name" value="Homodimeric domain of signal transducing histidine kinase"/>
    <property type="match status" value="1"/>
</dbReference>
<sequence>MSYEPQQSPVAPMATSRLWTAGASGGLAVIILLVLAVMQPAVAGWMVMGAVAVAFTTWFVNRRPVSGAAYAPLVSEIPAEATGDTGLMTDVFEASFDPMMIISGGEADDIAGRRIVLANAAARELFPVSAAGGLLVAVIREPTVLEAIDDALFTGEASRVDYISGGANERHWRAQVHPLPEREGFAYEGQVRPEALVLLTLKDETDLRRIERMRVDFLANASHELRTPLASLSGFIETLKGHAKDDPKARDRFLDIMATQADRMSRLVADLLSLSRIELNEHIAPDGRVDLSRATSDVLDAVSVLSRERQVTVEADLGIGGADVIGERDEIVQVVQNLVDNALKYSSAGGKIEVTIERGRTLDETFQSRMADSTRLSLVTPDREQGARYVVVTVRDHGPGMAREYLPRLTERFYRIEGQKSGERQGTGLGLAIVRHIVIRHRGALSVESAVGSGALFAAAFPLAPDRKSVATQPIEEIF</sequence>
<dbReference type="Gene3D" id="3.30.565.10">
    <property type="entry name" value="Histidine kinase-like ATPase, C-terminal domain"/>
    <property type="match status" value="1"/>
</dbReference>
<keyword evidence="5" id="KW-0418">Kinase</keyword>
<dbReference type="PRINTS" id="PR00344">
    <property type="entry name" value="BCTRLSENSOR"/>
</dbReference>
<dbReference type="SMART" id="SM00388">
    <property type="entry name" value="HisKA"/>
    <property type="match status" value="1"/>
</dbReference>
<dbReference type="InterPro" id="IPR050351">
    <property type="entry name" value="BphY/WalK/GraS-like"/>
</dbReference>
<feature type="domain" description="Histidine kinase" evidence="8">
    <location>
        <begin position="220"/>
        <end position="465"/>
    </location>
</feature>